<dbReference type="AlphaFoldDB" id="A0A1Q8SPR8"/>
<feature type="transmembrane region" description="Helical" evidence="1">
    <location>
        <begin position="252"/>
        <end position="272"/>
    </location>
</feature>
<feature type="transmembrane region" description="Helical" evidence="1">
    <location>
        <begin position="230"/>
        <end position="246"/>
    </location>
</feature>
<dbReference type="Pfam" id="PF19040">
    <property type="entry name" value="SGNH"/>
    <property type="match status" value="1"/>
</dbReference>
<feature type="transmembrane region" description="Helical" evidence="1">
    <location>
        <begin position="73"/>
        <end position="92"/>
    </location>
</feature>
<feature type="domain" description="Acyltransferase 3" evidence="2">
    <location>
        <begin position="9"/>
        <end position="333"/>
    </location>
</feature>
<dbReference type="GO" id="GO:0009103">
    <property type="term" value="P:lipopolysaccharide biosynthetic process"/>
    <property type="evidence" value="ECO:0007669"/>
    <property type="project" value="TreeGrafter"/>
</dbReference>
<feature type="transmembrane region" description="Helical" evidence="1">
    <location>
        <begin position="284"/>
        <end position="303"/>
    </location>
</feature>
<dbReference type="PANTHER" id="PTHR23028:SF53">
    <property type="entry name" value="ACYL_TRANSF_3 DOMAIN-CONTAINING PROTEIN"/>
    <property type="match status" value="1"/>
</dbReference>
<dbReference type="EMBL" id="MSDO01000022">
    <property type="protein sequence ID" value="OLO03414.1"/>
    <property type="molecule type" value="Genomic_DNA"/>
</dbReference>
<dbReference type="InterPro" id="IPR002656">
    <property type="entry name" value="Acyl_transf_3_dom"/>
</dbReference>
<dbReference type="InterPro" id="IPR043968">
    <property type="entry name" value="SGNH"/>
</dbReference>
<evidence type="ECO:0000256" key="1">
    <source>
        <dbReference type="SAM" id="Phobius"/>
    </source>
</evidence>
<name>A0A1Q8SPR8_9GAMM</name>
<dbReference type="GO" id="GO:0016747">
    <property type="term" value="F:acyltransferase activity, transferring groups other than amino-acyl groups"/>
    <property type="evidence" value="ECO:0007669"/>
    <property type="project" value="InterPro"/>
</dbReference>
<feature type="transmembrane region" description="Helical" evidence="1">
    <location>
        <begin position="201"/>
        <end position="218"/>
    </location>
</feature>
<proteinExistence type="predicted"/>
<keyword evidence="5" id="KW-1185">Reference proteome</keyword>
<dbReference type="GO" id="GO:0016020">
    <property type="term" value="C:membrane"/>
    <property type="evidence" value="ECO:0007669"/>
    <property type="project" value="TreeGrafter"/>
</dbReference>
<evidence type="ECO:0000313" key="4">
    <source>
        <dbReference type="EMBL" id="OLO03414.1"/>
    </source>
</evidence>
<feature type="transmembrane region" description="Helical" evidence="1">
    <location>
        <begin position="315"/>
        <end position="333"/>
    </location>
</feature>
<organism evidence="4 5">
    <name type="scientific">Salinicola socius</name>
    <dbReference type="NCBI Taxonomy" id="404433"/>
    <lineage>
        <taxon>Bacteria</taxon>
        <taxon>Pseudomonadati</taxon>
        <taxon>Pseudomonadota</taxon>
        <taxon>Gammaproteobacteria</taxon>
        <taxon>Oceanospirillales</taxon>
        <taxon>Halomonadaceae</taxon>
        <taxon>Salinicola</taxon>
    </lineage>
</organism>
<evidence type="ECO:0008006" key="6">
    <source>
        <dbReference type="Google" id="ProtNLM"/>
    </source>
</evidence>
<comment type="caution">
    <text evidence="4">The sequence shown here is derived from an EMBL/GenBank/DDBJ whole genome shotgun (WGS) entry which is preliminary data.</text>
</comment>
<dbReference type="PANTHER" id="PTHR23028">
    <property type="entry name" value="ACETYLTRANSFERASE"/>
    <property type="match status" value="1"/>
</dbReference>
<feature type="transmembrane region" description="Helical" evidence="1">
    <location>
        <begin position="353"/>
        <end position="374"/>
    </location>
</feature>
<feature type="domain" description="SGNH" evidence="3">
    <location>
        <begin position="421"/>
        <end position="638"/>
    </location>
</feature>
<evidence type="ECO:0000313" key="5">
    <source>
        <dbReference type="Proteomes" id="UP000186878"/>
    </source>
</evidence>
<feature type="transmembrane region" description="Helical" evidence="1">
    <location>
        <begin position="169"/>
        <end position="189"/>
    </location>
</feature>
<gene>
    <name evidence="4" type="ORF">BTW07_15195</name>
</gene>
<dbReference type="RefSeq" id="WP_075571015.1">
    <property type="nucleotide sequence ID" value="NZ_MSDO01000022.1"/>
</dbReference>
<sequence length="660" mass="73315">MVKDRGYLYEIQGLRAVAALMVAVYHIWIQRVSGGVDVFFVVAAFFIVGSLTRRERLSVGDVLDYYGKTLRRVVPGAAMVVSATILVSMWLMPDSMWRNQLKHALASIVFMENWSLALTATDYLQQGSPPSPFQQLWALAVQVQYYFLFPLMLWLSLKLDVHRGRGGHRYTACLLLAVTVVSLAYSVYITEKNQPWAYFDTFARAWEFSLGGLLALYATRITMSVPMAKLLGLVSLVVLLTFALFLDVSTLFPGVMASVPVLAAGGIIIAARNRCDIKLLNNRLFVWFGDISFSFYLWHWPLLSFYRYVTGEFDVGFVAGASILIAAGLLAFLTTWGAESPIRRSTLLSRRRIHAYAACAILMALPAGSLFAWYQDYQARSSEARGELEAFMNAPSAARDEIYPATLIASLDLPESSRDGCHQNQFGTEVLECEYGDPKADRTVVLAGGSHAQHWLAALKASAEKEGFHLITMTKGACMLSFEPHARYTVDASCEAWNRKVVDRLVALKPDLVFTTGTRVEGGEEVVPEGYLEVWRELGKAGVDVLALRDNPWFGFDVPECVDLSDQPSKACSVSRNAVLSDRSPTDGYHLPNVYFADLTDLFCQGQRCSPLRQHVLVYRDDHHITNTFSYMVAGRIARELHDAEMALDGGAGGDMVSAR</sequence>
<evidence type="ECO:0000259" key="2">
    <source>
        <dbReference type="Pfam" id="PF01757"/>
    </source>
</evidence>
<dbReference type="OrthoDB" id="9767863at2"/>
<keyword evidence="1" id="KW-1133">Transmembrane helix</keyword>
<protein>
    <recommendedName>
        <fullName evidence="6">Acyltransferase</fullName>
    </recommendedName>
</protein>
<reference evidence="4 5" key="1">
    <citation type="submission" date="2016-12" db="EMBL/GenBank/DDBJ databases">
        <title>Draft genome sequences of strains Salinicola socius SMB35, Salinicola sp. MH3R3-1 and Chromohalobacter sp. SMB17 from the Verkhnekamsk potash mining region of Russia.</title>
        <authorList>
            <person name="Mavrodi D.V."/>
            <person name="Olsson B.E."/>
            <person name="Korsakova E.S."/>
            <person name="Pyankova A."/>
            <person name="Mavrodi O.V."/>
            <person name="Plotnikova E.G."/>
        </authorList>
    </citation>
    <scope>NUCLEOTIDE SEQUENCE [LARGE SCALE GENOMIC DNA]</scope>
    <source>
        <strain evidence="4 5">SMB35</strain>
    </source>
</reference>
<feature type="transmembrane region" description="Helical" evidence="1">
    <location>
        <begin position="136"/>
        <end position="157"/>
    </location>
</feature>
<dbReference type="STRING" id="404433.BTW07_15195"/>
<evidence type="ECO:0000259" key="3">
    <source>
        <dbReference type="Pfam" id="PF19040"/>
    </source>
</evidence>
<feature type="transmembrane region" description="Helical" evidence="1">
    <location>
        <begin position="7"/>
        <end position="28"/>
    </location>
</feature>
<dbReference type="InterPro" id="IPR050879">
    <property type="entry name" value="Acyltransferase_3"/>
</dbReference>
<feature type="transmembrane region" description="Helical" evidence="1">
    <location>
        <begin position="34"/>
        <end position="52"/>
    </location>
</feature>
<keyword evidence="1" id="KW-0812">Transmembrane</keyword>
<dbReference type="Proteomes" id="UP000186878">
    <property type="component" value="Unassembled WGS sequence"/>
</dbReference>
<keyword evidence="1" id="KW-0472">Membrane</keyword>
<accession>A0A1Q8SPR8</accession>
<dbReference type="Pfam" id="PF01757">
    <property type="entry name" value="Acyl_transf_3"/>
    <property type="match status" value="1"/>
</dbReference>